<evidence type="ECO:0000313" key="2">
    <source>
        <dbReference type="EMBL" id="KXZ46047.1"/>
    </source>
</evidence>
<organism evidence="2 3">
    <name type="scientific">Gonium pectorale</name>
    <name type="common">Green alga</name>
    <dbReference type="NCBI Taxonomy" id="33097"/>
    <lineage>
        <taxon>Eukaryota</taxon>
        <taxon>Viridiplantae</taxon>
        <taxon>Chlorophyta</taxon>
        <taxon>core chlorophytes</taxon>
        <taxon>Chlorophyceae</taxon>
        <taxon>CS clade</taxon>
        <taxon>Chlamydomonadales</taxon>
        <taxon>Volvocaceae</taxon>
        <taxon>Gonium</taxon>
    </lineage>
</organism>
<accession>A0A150G874</accession>
<comment type="caution">
    <text evidence="2">The sequence shown here is derived from an EMBL/GenBank/DDBJ whole genome shotgun (WGS) entry which is preliminary data.</text>
</comment>
<protein>
    <submittedName>
        <fullName evidence="2">Uncharacterized protein</fullName>
    </submittedName>
</protein>
<dbReference type="Proteomes" id="UP000075714">
    <property type="component" value="Unassembled WGS sequence"/>
</dbReference>
<proteinExistence type="predicted"/>
<keyword evidence="3" id="KW-1185">Reference proteome</keyword>
<dbReference type="EMBL" id="LSYV01000048">
    <property type="protein sequence ID" value="KXZ46047.1"/>
    <property type="molecule type" value="Genomic_DNA"/>
</dbReference>
<gene>
    <name evidence="2" type="ORF">GPECTOR_47g322</name>
</gene>
<reference evidence="3" key="1">
    <citation type="journal article" date="2016" name="Nat. Commun.">
        <title>The Gonium pectorale genome demonstrates co-option of cell cycle regulation during the evolution of multicellularity.</title>
        <authorList>
            <person name="Hanschen E.R."/>
            <person name="Marriage T.N."/>
            <person name="Ferris P.J."/>
            <person name="Hamaji T."/>
            <person name="Toyoda A."/>
            <person name="Fujiyama A."/>
            <person name="Neme R."/>
            <person name="Noguchi H."/>
            <person name="Minakuchi Y."/>
            <person name="Suzuki M."/>
            <person name="Kawai-Toyooka H."/>
            <person name="Smith D.R."/>
            <person name="Sparks H."/>
            <person name="Anderson J."/>
            <person name="Bakaric R."/>
            <person name="Luria V."/>
            <person name="Karger A."/>
            <person name="Kirschner M.W."/>
            <person name="Durand P.M."/>
            <person name="Michod R.E."/>
            <person name="Nozaki H."/>
            <person name="Olson B.J."/>
        </authorList>
    </citation>
    <scope>NUCLEOTIDE SEQUENCE [LARGE SCALE GENOMIC DNA]</scope>
    <source>
        <strain evidence="3">NIES-2863</strain>
    </source>
</reference>
<name>A0A150G874_GONPE</name>
<evidence type="ECO:0000256" key="1">
    <source>
        <dbReference type="SAM" id="MobiDB-lite"/>
    </source>
</evidence>
<feature type="region of interest" description="Disordered" evidence="1">
    <location>
        <begin position="1"/>
        <end position="26"/>
    </location>
</feature>
<evidence type="ECO:0000313" key="3">
    <source>
        <dbReference type="Proteomes" id="UP000075714"/>
    </source>
</evidence>
<sequence length="88" mass="9846">MLKNQKQGQVGEREERGAAQAASKAAHYEKNLPDILASRAAYYEKNKPDILARKAAYKARRIAEIDARLEAAAQPRFVRLHPGAKNFV</sequence>
<dbReference type="AlphaFoldDB" id="A0A150G874"/>